<sequence>MGTLRYARHPPINCLPPTKHLTLVKTCPTKVVIPNKKGKWRVCVDYTNLNNACLKDSFPPPRIDQIVDSTVGPLFGHTVEVYIDDIVFKSKTRENHTHHLQEVFHLLREYDMKLNPSKCAFGVSAGKFLGFMVTQRGIEVNPDQIKAVLEDVS</sequence>
<comment type="caution">
    <text evidence="2">The sequence shown here is derived from an EMBL/GenBank/DDBJ whole genome shotgun (WGS) entry which is preliminary data.</text>
</comment>
<dbReference type="AlphaFoldDB" id="A0A438DUC0"/>
<dbReference type="PANTHER" id="PTHR24559">
    <property type="entry name" value="TRANSPOSON TY3-I GAG-POL POLYPROTEIN"/>
    <property type="match status" value="1"/>
</dbReference>
<gene>
    <name evidence="2" type="ORF">CK203_084156</name>
</gene>
<evidence type="ECO:0000313" key="2">
    <source>
        <dbReference type="EMBL" id="RVW39099.1"/>
    </source>
</evidence>
<dbReference type="EMBL" id="QGNW01001495">
    <property type="protein sequence ID" value="RVW39099.1"/>
    <property type="molecule type" value="Genomic_DNA"/>
</dbReference>
<dbReference type="Pfam" id="PF00078">
    <property type="entry name" value="RVT_1"/>
    <property type="match status" value="1"/>
</dbReference>
<name>A0A438DUC0_VITVI</name>
<dbReference type="CDD" id="cd01647">
    <property type="entry name" value="RT_LTR"/>
    <property type="match status" value="1"/>
</dbReference>
<protein>
    <recommendedName>
        <fullName evidence="1">Reverse transcriptase domain-containing protein</fullName>
    </recommendedName>
</protein>
<dbReference type="Gene3D" id="3.10.10.10">
    <property type="entry name" value="HIV Type 1 Reverse Transcriptase, subunit A, domain 1"/>
    <property type="match status" value="1"/>
</dbReference>
<organism evidence="2 3">
    <name type="scientific">Vitis vinifera</name>
    <name type="common">Grape</name>
    <dbReference type="NCBI Taxonomy" id="29760"/>
    <lineage>
        <taxon>Eukaryota</taxon>
        <taxon>Viridiplantae</taxon>
        <taxon>Streptophyta</taxon>
        <taxon>Embryophyta</taxon>
        <taxon>Tracheophyta</taxon>
        <taxon>Spermatophyta</taxon>
        <taxon>Magnoliopsida</taxon>
        <taxon>eudicotyledons</taxon>
        <taxon>Gunneridae</taxon>
        <taxon>Pentapetalae</taxon>
        <taxon>rosids</taxon>
        <taxon>Vitales</taxon>
        <taxon>Vitaceae</taxon>
        <taxon>Viteae</taxon>
        <taxon>Vitis</taxon>
    </lineage>
</organism>
<dbReference type="SUPFAM" id="SSF56672">
    <property type="entry name" value="DNA/RNA polymerases"/>
    <property type="match status" value="1"/>
</dbReference>
<dbReference type="InterPro" id="IPR043502">
    <property type="entry name" value="DNA/RNA_pol_sf"/>
</dbReference>
<dbReference type="InterPro" id="IPR043128">
    <property type="entry name" value="Rev_trsase/Diguanyl_cyclase"/>
</dbReference>
<dbReference type="Proteomes" id="UP000288805">
    <property type="component" value="Unassembled WGS sequence"/>
</dbReference>
<reference evidence="2 3" key="1">
    <citation type="journal article" date="2018" name="PLoS Genet.">
        <title>Population sequencing reveals clonal diversity and ancestral inbreeding in the grapevine cultivar Chardonnay.</title>
        <authorList>
            <person name="Roach M.J."/>
            <person name="Johnson D.L."/>
            <person name="Bohlmann J."/>
            <person name="van Vuuren H.J."/>
            <person name="Jones S.J."/>
            <person name="Pretorius I.S."/>
            <person name="Schmidt S.A."/>
            <person name="Borneman A.R."/>
        </authorList>
    </citation>
    <scope>NUCLEOTIDE SEQUENCE [LARGE SCALE GENOMIC DNA]</scope>
    <source>
        <strain evidence="3">cv. Chardonnay</strain>
        <tissue evidence="2">Leaf</tissue>
    </source>
</reference>
<proteinExistence type="predicted"/>
<dbReference type="InterPro" id="IPR000477">
    <property type="entry name" value="RT_dom"/>
</dbReference>
<evidence type="ECO:0000313" key="3">
    <source>
        <dbReference type="Proteomes" id="UP000288805"/>
    </source>
</evidence>
<evidence type="ECO:0000259" key="1">
    <source>
        <dbReference type="Pfam" id="PF00078"/>
    </source>
</evidence>
<dbReference type="Gene3D" id="3.30.70.270">
    <property type="match status" value="2"/>
</dbReference>
<accession>A0A438DUC0</accession>
<dbReference type="InterPro" id="IPR053134">
    <property type="entry name" value="RNA-dir_DNA_polymerase"/>
</dbReference>
<feature type="domain" description="Reverse transcriptase" evidence="1">
    <location>
        <begin position="76"/>
        <end position="132"/>
    </location>
</feature>
<dbReference type="PANTHER" id="PTHR24559:SF431">
    <property type="entry name" value="RNA-DIRECTED DNA POLYMERASE HOMOLOG"/>
    <property type="match status" value="1"/>
</dbReference>